<feature type="compositionally biased region" description="Basic and acidic residues" evidence="9">
    <location>
        <begin position="266"/>
        <end position="280"/>
    </location>
</feature>
<evidence type="ECO:0000256" key="3">
    <source>
        <dbReference type="ARBA" id="ARBA00012362"/>
    </source>
</evidence>
<evidence type="ECO:0000313" key="11">
    <source>
        <dbReference type="EMBL" id="NMW64559.1"/>
    </source>
</evidence>
<evidence type="ECO:0000256" key="2">
    <source>
        <dbReference type="ARBA" id="ARBA00004696"/>
    </source>
</evidence>
<reference evidence="11 12" key="1">
    <citation type="submission" date="2020-04" db="EMBL/GenBank/DDBJ databases">
        <title>Antimicrobial susceptibility and clonality of vaginal-derived multi-drug resistant Mobiluncus isolates in China.</title>
        <authorList>
            <person name="Zhang X."/>
        </authorList>
    </citation>
    <scope>NUCLEOTIDE SEQUENCE [LARGE SCALE GENOMIC DNA]</scope>
    <source>
        <strain evidence="11 12">13</strain>
    </source>
</reference>
<evidence type="ECO:0000256" key="1">
    <source>
        <dbReference type="ARBA" id="ARBA00001633"/>
    </source>
</evidence>
<evidence type="ECO:0000256" key="7">
    <source>
        <dbReference type="ARBA" id="ARBA00023141"/>
    </source>
</evidence>
<dbReference type="PANTHER" id="PTHR22854">
    <property type="entry name" value="TRYPTOPHAN BIOSYNTHESIS PROTEIN"/>
    <property type="match status" value="1"/>
</dbReference>
<dbReference type="AlphaFoldDB" id="A0A7Y0U091"/>
<accession>A0A7Y0U091</accession>
<dbReference type="SUPFAM" id="SSF51366">
    <property type="entry name" value="Ribulose-phoshate binding barrel"/>
    <property type="match status" value="1"/>
</dbReference>
<dbReference type="GO" id="GO:0004425">
    <property type="term" value="F:indole-3-glycerol-phosphate synthase activity"/>
    <property type="evidence" value="ECO:0007669"/>
    <property type="project" value="UniProtKB-EC"/>
</dbReference>
<dbReference type="Gene3D" id="3.20.20.70">
    <property type="entry name" value="Aldolase class I"/>
    <property type="match status" value="1"/>
</dbReference>
<dbReference type="InterPro" id="IPR013785">
    <property type="entry name" value="Aldolase_TIM"/>
</dbReference>
<keyword evidence="4" id="KW-0028">Amino-acid biosynthesis</keyword>
<evidence type="ECO:0000256" key="9">
    <source>
        <dbReference type="SAM" id="MobiDB-lite"/>
    </source>
</evidence>
<dbReference type="EC" id="4.1.1.48" evidence="3"/>
<evidence type="ECO:0000256" key="5">
    <source>
        <dbReference type="ARBA" id="ARBA00022793"/>
    </source>
</evidence>
<dbReference type="RefSeq" id="WP_169771636.1">
    <property type="nucleotide sequence ID" value="NZ_JABCUR010000002.1"/>
</dbReference>
<evidence type="ECO:0000256" key="4">
    <source>
        <dbReference type="ARBA" id="ARBA00022605"/>
    </source>
</evidence>
<name>A0A7Y0U091_9ACTO</name>
<protein>
    <recommendedName>
        <fullName evidence="3">indole-3-glycerol-phosphate synthase</fullName>
        <ecNumber evidence="3">4.1.1.48</ecNumber>
    </recommendedName>
</protein>
<dbReference type="PANTHER" id="PTHR22854:SF2">
    <property type="entry name" value="INDOLE-3-GLYCEROL-PHOSPHATE SYNTHASE"/>
    <property type="match status" value="1"/>
</dbReference>
<dbReference type="InterPro" id="IPR013798">
    <property type="entry name" value="Indole-3-glycerol_P_synth_dom"/>
</dbReference>
<dbReference type="EMBL" id="JABCUR010000002">
    <property type="protein sequence ID" value="NMW64559.1"/>
    <property type="molecule type" value="Genomic_DNA"/>
</dbReference>
<dbReference type="GO" id="GO:0000162">
    <property type="term" value="P:L-tryptophan biosynthetic process"/>
    <property type="evidence" value="ECO:0007669"/>
    <property type="project" value="UniProtKB-UniPathway"/>
</dbReference>
<evidence type="ECO:0000256" key="8">
    <source>
        <dbReference type="ARBA" id="ARBA00023239"/>
    </source>
</evidence>
<keyword evidence="6" id="KW-0822">Tryptophan biosynthesis</keyword>
<proteinExistence type="predicted"/>
<dbReference type="Pfam" id="PF00218">
    <property type="entry name" value="IGPS"/>
    <property type="match status" value="1"/>
</dbReference>
<dbReference type="InterPro" id="IPR045186">
    <property type="entry name" value="Indole-3-glycerol_P_synth"/>
</dbReference>
<keyword evidence="8" id="KW-0456">Lyase</keyword>
<comment type="caution">
    <text evidence="11">The sequence shown here is derived from an EMBL/GenBank/DDBJ whole genome shotgun (WGS) entry which is preliminary data.</text>
</comment>
<evidence type="ECO:0000313" key="12">
    <source>
        <dbReference type="Proteomes" id="UP000578252"/>
    </source>
</evidence>
<feature type="domain" description="Indole-3-glycerol phosphate synthase" evidence="10">
    <location>
        <begin position="6"/>
        <end position="256"/>
    </location>
</feature>
<evidence type="ECO:0000259" key="10">
    <source>
        <dbReference type="Pfam" id="PF00218"/>
    </source>
</evidence>
<keyword evidence="7" id="KW-0057">Aromatic amino acid biosynthesis</keyword>
<gene>
    <name evidence="11" type="ORF">HHJ78_03200</name>
</gene>
<feature type="region of interest" description="Disordered" evidence="9">
    <location>
        <begin position="257"/>
        <end position="287"/>
    </location>
</feature>
<dbReference type="UniPathway" id="UPA00035">
    <property type="reaction ID" value="UER00043"/>
</dbReference>
<dbReference type="CDD" id="cd00331">
    <property type="entry name" value="IGPS"/>
    <property type="match status" value="1"/>
</dbReference>
<sequence>MLSYPEIYRQTQTEVALREATLPLEALRELTHLAPSPQNGAAVLHSHPGFVAVMGEIKRQTPTAGFLDPIEDPAALAREYVAGGAVAVSVVTETPNYLGTLDDFKVVRRAVEVPLLRKEYVVTPYQIHESRVLGADMVLLMVALLEPLVLGLLVERTQSLGMEPLVECHSRLEARQAIAAGARIIGLNARNRETGEVDRNNCEQIIDVIPPDVTVVAESGVRGPRDVFNYARVGADAVLVGESLVRSSDPRALLKQMTSAAQHPALRPDRASRYRHHLSDTDEGDTP</sequence>
<comment type="pathway">
    <text evidence="2">Amino-acid biosynthesis; L-tryptophan biosynthesis; L-tryptophan from chorismate: step 4/5.</text>
</comment>
<evidence type="ECO:0000256" key="6">
    <source>
        <dbReference type="ARBA" id="ARBA00022822"/>
    </source>
</evidence>
<dbReference type="InterPro" id="IPR011060">
    <property type="entry name" value="RibuloseP-bd_barrel"/>
</dbReference>
<dbReference type="GO" id="GO:0004640">
    <property type="term" value="F:phosphoribosylanthranilate isomerase activity"/>
    <property type="evidence" value="ECO:0007669"/>
    <property type="project" value="TreeGrafter"/>
</dbReference>
<dbReference type="Proteomes" id="UP000578252">
    <property type="component" value="Unassembled WGS sequence"/>
</dbReference>
<keyword evidence="5" id="KW-0210">Decarboxylase</keyword>
<organism evidence="11 12">
    <name type="scientific">Mobiluncus mulieris</name>
    <dbReference type="NCBI Taxonomy" id="2052"/>
    <lineage>
        <taxon>Bacteria</taxon>
        <taxon>Bacillati</taxon>
        <taxon>Actinomycetota</taxon>
        <taxon>Actinomycetes</taxon>
        <taxon>Actinomycetales</taxon>
        <taxon>Actinomycetaceae</taxon>
        <taxon>Mobiluncus</taxon>
    </lineage>
</organism>
<comment type="catalytic activity">
    <reaction evidence="1">
        <text>1-(2-carboxyphenylamino)-1-deoxy-D-ribulose 5-phosphate + H(+) = (1S,2R)-1-C-(indol-3-yl)glycerol 3-phosphate + CO2 + H2O</text>
        <dbReference type="Rhea" id="RHEA:23476"/>
        <dbReference type="ChEBI" id="CHEBI:15377"/>
        <dbReference type="ChEBI" id="CHEBI:15378"/>
        <dbReference type="ChEBI" id="CHEBI:16526"/>
        <dbReference type="ChEBI" id="CHEBI:58613"/>
        <dbReference type="ChEBI" id="CHEBI:58866"/>
        <dbReference type="EC" id="4.1.1.48"/>
    </reaction>
</comment>